<accession>A0A9P9H0E7</accession>
<name>A0A9P9H0E7_FUSRE</name>
<dbReference type="AlphaFoldDB" id="A0A9P9H0E7"/>
<proteinExistence type="predicted"/>
<sequence>MVAQETEWVQSYPMGTVNHVVRPDHGEYSGFVLSSLPDLVDALAVYRDVVSSSA</sequence>
<protein>
    <submittedName>
        <fullName evidence="1">Uncharacterized protein</fullName>
    </submittedName>
</protein>
<organism evidence="1 2">
    <name type="scientific">Fusarium redolens</name>
    <dbReference type="NCBI Taxonomy" id="48865"/>
    <lineage>
        <taxon>Eukaryota</taxon>
        <taxon>Fungi</taxon>
        <taxon>Dikarya</taxon>
        <taxon>Ascomycota</taxon>
        <taxon>Pezizomycotina</taxon>
        <taxon>Sordariomycetes</taxon>
        <taxon>Hypocreomycetidae</taxon>
        <taxon>Hypocreales</taxon>
        <taxon>Nectriaceae</taxon>
        <taxon>Fusarium</taxon>
        <taxon>Fusarium redolens species complex</taxon>
    </lineage>
</organism>
<dbReference type="OrthoDB" id="10427810at2759"/>
<keyword evidence="2" id="KW-1185">Reference proteome</keyword>
<evidence type="ECO:0000313" key="2">
    <source>
        <dbReference type="Proteomes" id="UP000720189"/>
    </source>
</evidence>
<dbReference type="EMBL" id="JAGMUX010000010">
    <property type="protein sequence ID" value="KAH7247567.1"/>
    <property type="molecule type" value="Genomic_DNA"/>
</dbReference>
<comment type="caution">
    <text evidence="1">The sequence shown here is derived from an EMBL/GenBank/DDBJ whole genome shotgun (WGS) entry which is preliminary data.</text>
</comment>
<evidence type="ECO:0000313" key="1">
    <source>
        <dbReference type="EMBL" id="KAH7247567.1"/>
    </source>
</evidence>
<dbReference type="GeneID" id="70223089"/>
<dbReference type="RefSeq" id="XP_046048150.1">
    <property type="nucleotide sequence ID" value="XM_046193135.1"/>
</dbReference>
<reference evidence="1" key="1">
    <citation type="journal article" date="2021" name="Nat. Commun.">
        <title>Genetic determinants of endophytism in the Arabidopsis root mycobiome.</title>
        <authorList>
            <person name="Mesny F."/>
            <person name="Miyauchi S."/>
            <person name="Thiergart T."/>
            <person name="Pickel B."/>
            <person name="Atanasova L."/>
            <person name="Karlsson M."/>
            <person name="Huettel B."/>
            <person name="Barry K.W."/>
            <person name="Haridas S."/>
            <person name="Chen C."/>
            <person name="Bauer D."/>
            <person name="Andreopoulos W."/>
            <person name="Pangilinan J."/>
            <person name="LaButti K."/>
            <person name="Riley R."/>
            <person name="Lipzen A."/>
            <person name="Clum A."/>
            <person name="Drula E."/>
            <person name="Henrissat B."/>
            <person name="Kohler A."/>
            <person name="Grigoriev I.V."/>
            <person name="Martin F.M."/>
            <person name="Hacquard S."/>
        </authorList>
    </citation>
    <scope>NUCLEOTIDE SEQUENCE</scope>
    <source>
        <strain evidence="1">MPI-CAGE-AT-0023</strain>
    </source>
</reference>
<dbReference type="Proteomes" id="UP000720189">
    <property type="component" value="Unassembled WGS sequence"/>
</dbReference>
<gene>
    <name evidence="1" type="ORF">BKA55DRAFT_572280</name>
</gene>